<name>A0A931HWQ9_9BACI</name>
<dbReference type="SUPFAM" id="SSF54106">
    <property type="entry name" value="LysM domain"/>
    <property type="match status" value="1"/>
</dbReference>
<feature type="domain" description="LysM" evidence="1">
    <location>
        <begin position="205"/>
        <end position="248"/>
    </location>
</feature>
<dbReference type="PROSITE" id="PS51782">
    <property type="entry name" value="LYSM"/>
    <property type="match status" value="1"/>
</dbReference>
<gene>
    <name evidence="2" type="ORF">H0267_11135</name>
</gene>
<dbReference type="InterPro" id="IPR018392">
    <property type="entry name" value="LysM"/>
</dbReference>
<evidence type="ECO:0000313" key="3">
    <source>
        <dbReference type="Proteomes" id="UP000614490"/>
    </source>
</evidence>
<comment type="caution">
    <text evidence="2">The sequence shown here is derived from an EMBL/GenBank/DDBJ whole genome shotgun (WGS) entry which is preliminary data.</text>
</comment>
<dbReference type="AlphaFoldDB" id="A0A931HWQ9"/>
<dbReference type="CDD" id="cd00118">
    <property type="entry name" value="LysM"/>
    <property type="match status" value="1"/>
</dbReference>
<dbReference type="SMART" id="SM00257">
    <property type="entry name" value="LysM"/>
    <property type="match status" value="1"/>
</dbReference>
<evidence type="ECO:0000313" key="2">
    <source>
        <dbReference type="EMBL" id="MBH0230770.1"/>
    </source>
</evidence>
<reference evidence="2 3" key="1">
    <citation type="journal article" date="2005" name="Int. J. Syst. Evol. Microbiol.">
        <title>Halobacillus yeomjeoni sp. nov., isolated from a marine solar saltern in Korea.</title>
        <authorList>
            <person name="Yoon J.H."/>
            <person name="Kang S.J."/>
            <person name="Lee C.H."/>
            <person name="Oh H.W."/>
            <person name="Oh T.K."/>
        </authorList>
    </citation>
    <scope>NUCLEOTIDE SEQUENCE [LARGE SCALE GENOMIC DNA]</scope>
    <source>
        <strain evidence="2 3">KCTC 3957</strain>
    </source>
</reference>
<evidence type="ECO:0000259" key="1">
    <source>
        <dbReference type="PROSITE" id="PS51782"/>
    </source>
</evidence>
<proteinExistence type="predicted"/>
<dbReference type="Gene3D" id="3.10.350.10">
    <property type="entry name" value="LysM domain"/>
    <property type="match status" value="1"/>
</dbReference>
<accession>A0A931HWQ9</accession>
<dbReference type="EMBL" id="JADZSC010000002">
    <property type="protein sequence ID" value="MBH0230770.1"/>
    <property type="molecule type" value="Genomic_DNA"/>
</dbReference>
<dbReference type="RefSeq" id="WP_197317383.1">
    <property type="nucleotide sequence ID" value="NZ_JADZSC010000002.1"/>
</dbReference>
<dbReference type="Proteomes" id="UP000614490">
    <property type="component" value="Unassembled WGS sequence"/>
</dbReference>
<organism evidence="2 3">
    <name type="scientific">Halobacillus yeomjeoni</name>
    <dbReference type="NCBI Taxonomy" id="311194"/>
    <lineage>
        <taxon>Bacteria</taxon>
        <taxon>Bacillati</taxon>
        <taxon>Bacillota</taxon>
        <taxon>Bacilli</taxon>
        <taxon>Bacillales</taxon>
        <taxon>Bacillaceae</taxon>
        <taxon>Halobacillus</taxon>
    </lineage>
</organism>
<sequence length="254" mass="28801">MSSDNHKKQEGNINYEEELNRIRDLVKKARKELELKGMTHEIKWSLKPYLLSEEYTSIPVPNLEFEYNKVEIYLNFDILRLADVSSILSAFNYLYKHVAEFLDIDPNIEPLIITEVKQGSLIVKLKGSAKVIGSAVLAFCTLIGGYSAIESIFNKGEEVVDVCLPNEVLLNDMVSEIKDDFNIEYDCNAEEKVINVKINMNTTAGTYMVKDGDTLTDIAIKNGIDINKLREINNIKEDLIYPGQLLTVLDSENN</sequence>
<protein>
    <submittedName>
        <fullName evidence="2">LysM peptidoglycan-binding domain-containing protein</fullName>
    </submittedName>
</protein>
<keyword evidence="3" id="KW-1185">Reference proteome</keyword>
<dbReference type="Pfam" id="PF01476">
    <property type="entry name" value="LysM"/>
    <property type="match status" value="1"/>
</dbReference>
<dbReference type="InterPro" id="IPR036779">
    <property type="entry name" value="LysM_dom_sf"/>
</dbReference>